<dbReference type="EMBL" id="MU620962">
    <property type="protein sequence ID" value="KAI8576115.1"/>
    <property type="molecule type" value="Genomic_DNA"/>
</dbReference>
<organism evidence="2 3">
    <name type="scientific">Umbelopsis ramanniana AG</name>
    <dbReference type="NCBI Taxonomy" id="1314678"/>
    <lineage>
        <taxon>Eukaryota</taxon>
        <taxon>Fungi</taxon>
        <taxon>Fungi incertae sedis</taxon>
        <taxon>Mucoromycota</taxon>
        <taxon>Mucoromycotina</taxon>
        <taxon>Umbelopsidomycetes</taxon>
        <taxon>Umbelopsidales</taxon>
        <taxon>Umbelopsidaceae</taxon>
        <taxon>Umbelopsis</taxon>
    </lineage>
</organism>
<evidence type="ECO:0000313" key="2">
    <source>
        <dbReference type="EMBL" id="KAI8576115.1"/>
    </source>
</evidence>
<dbReference type="PIRSF" id="PIRSF002590">
    <property type="entry name" value="HSP9/HSP12_fun"/>
    <property type="match status" value="1"/>
</dbReference>
<reference evidence="2" key="1">
    <citation type="submission" date="2021-06" db="EMBL/GenBank/DDBJ databases">
        <authorList>
            <consortium name="DOE Joint Genome Institute"/>
            <person name="Mondo S.J."/>
            <person name="Amses K.R."/>
            <person name="Simmons D.R."/>
            <person name="Longcore J.E."/>
            <person name="Seto K."/>
            <person name="Alves G.H."/>
            <person name="Bonds A.E."/>
            <person name="Quandt C.A."/>
            <person name="Davis W.J."/>
            <person name="Chang Y."/>
            <person name="Letcher P.M."/>
            <person name="Powell M.J."/>
            <person name="Kuo A."/>
            <person name="Labutti K."/>
            <person name="Pangilinan J."/>
            <person name="Andreopoulos W."/>
            <person name="Tritt A."/>
            <person name="Riley R."/>
            <person name="Hundley H."/>
            <person name="Johnson J."/>
            <person name="Lipzen A."/>
            <person name="Barry K."/>
            <person name="Berbee M.L."/>
            <person name="Buchler N.E."/>
            <person name="Grigoriev I.V."/>
            <person name="Spatafora J.W."/>
            <person name="Stajich J.E."/>
            <person name="James T.Y."/>
        </authorList>
    </citation>
    <scope>NUCLEOTIDE SEQUENCE</scope>
    <source>
        <strain evidence="2">AG</strain>
    </source>
</reference>
<sequence>MADAGRKGFGQKMEETMTPQSQKTYAQQGKEALTNGYDKVQAGITPDSQKSAHQSAYDSVKGHADDQNKSILQSAKEKMGME</sequence>
<dbReference type="RefSeq" id="XP_051441119.1">
    <property type="nucleotide sequence ID" value="XM_051591857.1"/>
</dbReference>
<dbReference type="Gene3D" id="6.10.250.2440">
    <property type="match status" value="2"/>
</dbReference>
<dbReference type="AlphaFoldDB" id="A0AAD5E5Q9"/>
<reference evidence="2" key="2">
    <citation type="journal article" date="2022" name="Proc. Natl. Acad. Sci. U.S.A.">
        <title>Diploid-dominant life cycles characterize the early evolution of Fungi.</title>
        <authorList>
            <person name="Amses K.R."/>
            <person name="Simmons D.R."/>
            <person name="Longcore J.E."/>
            <person name="Mondo S.J."/>
            <person name="Seto K."/>
            <person name="Jeronimo G.H."/>
            <person name="Bonds A.E."/>
            <person name="Quandt C.A."/>
            <person name="Davis W.J."/>
            <person name="Chang Y."/>
            <person name="Federici B.A."/>
            <person name="Kuo A."/>
            <person name="LaButti K."/>
            <person name="Pangilinan J."/>
            <person name="Andreopoulos W."/>
            <person name="Tritt A."/>
            <person name="Riley R."/>
            <person name="Hundley H."/>
            <person name="Johnson J."/>
            <person name="Lipzen A."/>
            <person name="Barry K."/>
            <person name="Lang B.F."/>
            <person name="Cuomo C.A."/>
            <person name="Buchler N.E."/>
            <person name="Grigoriev I.V."/>
            <person name="Spatafora J.W."/>
            <person name="Stajich J.E."/>
            <person name="James T.Y."/>
        </authorList>
    </citation>
    <scope>NUCLEOTIDE SEQUENCE</scope>
    <source>
        <strain evidence="2">AG</strain>
    </source>
</reference>
<evidence type="ECO:0000313" key="3">
    <source>
        <dbReference type="Proteomes" id="UP001206595"/>
    </source>
</evidence>
<name>A0AAD5E5Q9_UMBRA</name>
<proteinExistence type="predicted"/>
<comment type="caution">
    <text evidence="2">The sequence shown here is derived from an EMBL/GenBank/DDBJ whole genome shotgun (WGS) entry which is preliminary data.</text>
</comment>
<feature type="compositionally biased region" description="Polar residues" evidence="1">
    <location>
        <begin position="17"/>
        <end position="27"/>
    </location>
</feature>
<gene>
    <name evidence="2" type="ORF">K450DRAFT_258547</name>
</gene>
<dbReference type="GeneID" id="75917200"/>
<dbReference type="Proteomes" id="UP001206595">
    <property type="component" value="Unassembled WGS sequence"/>
</dbReference>
<feature type="region of interest" description="Disordered" evidence="1">
    <location>
        <begin position="1"/>
        <end position="82"/>
    </location>
</feature>
<keyword evidence="3" id="KW-1185">Reference proteome</keyword>
<feature type="compositionally biased region" description="Polar residues" evidence="1">
    <location>
        <begin position="46"/>
        <end position="57"/>
    </location>
</feature>
<evidence type="ECO:0000256" key="1">
    <source>
        <dbReference type="SAM" id="MobiDB-lite"/>
    </source>
</evidence>
<dbReference type="Pfam" id="PF04119">
    <property type="entry name" value="HSP9_HSP12"/>
    <property type="match status" value="1"/>
</dbReference>
<accession>A0AAD5E5Q9</accession>
<dbReference type="InterPro" id="IPR007250">
    <property type="entry name" value="HSP9_HSP12"/>
</dbReference>
<protein>
    <submittedName>
        <fullName evidence="2">Uncharacterized protein</fullName>
    </submittedName>
</protein>